<feature type="transmembrane region" description="Helical" evidence="7">
    <location>
        <begin position="429"/>
        <end position="450"/>
    </location>
</feature>
<feature type="transmembrane region" description="Helical" evidence="7">
    <location>
        <begin position="183"/>
        <end position="208"/>
    </location>
</feature>
<organism evidence="8 9">
    <name type="scientific">Hamadaea flava</name>
    <dbReference type="NCBI Taxonomy" id="1742688"/>
    <lineage>
        <taxon>Bacteria</taxon>
        <taxon>Bacillati</taxon>
        <taxon>Actinomycetota</taxon>
        <taxon>Actinomycetes</taxon>
        <taxon>Micromonosporales</taxon>
        <taxon>Micromonosporaceae</taxon>
        <taxon>Hamadaea</taxon>
    </lineage>
</organism>
<feature type="transmembrane region" description="Helical" evidence="7">
    <location>
        <begin position="32"/>
        <end position="50"/>
    </location>
</feature>
<keyword evidence="6 7" id="KW-0472">Membrane</keyword>
<comment type="subcellular location">
    <subcellularLocation>
        <location evidence="1">Cell membrane</location>
        <topology evidence="1">Multi-pass membrane protein</topology>
    </subcellularLocation>
</comment>
<feature type="transmembrane region" description="Helical" evidence="7">
    <location>
        <begin position="92"/>
        <end position="115"/>
    </location>
</feature>
<evidence type="ECO:0000256" key="7">
    <source>
        <dbReference type="SAM" id="Phobius"/>
    </source>
</evidence>
<dbReference type="Pfam" id="PF13440">
    <property type="entry name" value="Polysacc_synt_3"/>
    <property type="match status" value="1"/>
</dbReference>
<feature type="transmembrane region" description="Helical" evidence="7">
    <location>
        <begin position="338"/>
        <end position="360"/>
    </location>
</feature>
<feature type="transmembrane region" description="Helical" evidence="7">
    <location>
        <begin position="220"/>
        <end position="244"/>
    </location>
</feature>
<comment type="caution">
    <text evidence="8">The sequence shown here is derived from an EMBL/GenBank/DDBJ whole genome shotgun (WGS) entry which is preliminary data.</text>
</comment>
<sequence length="495" mass="50768">MTIAETAPEANATESIGRQATRGLKWSVAGTLVNKAGSFALGLVLARLLAPADFGVFAVAFATMQLVMVVNDVGLIAATVQWRGALEEISATATVLAMAFSILIYLGFWIAAPIIAEVSAVPQATGVIRLLTVVILIDGATAVRSAALMRTFRQDKLIQANLIGMAVNAAVAVPLALGGAGAYSFAGGLVVGTAVTGLLVFFWAAVPLRAGFDRAVARRLMAFGIPLAASLGVEAVLINAAYIIVGHLAGATQLGFYLLAFNISTWALSILSTAVRYVSVAGFSRLSEVDSETLSAGVQASLPTLVTVLMPIAVLMAALATPLIAVLYGAKWSAAAPVLPYLMLLTVVRVLTGFALDILIGAGATKAALRLYLIWAIVLIPVLILATTQGGITGAAIAHAAVGLLVALPVTVVALHRIGVRLKPVGPKLLRPVLGGLVAAVLAWLAGYAIGSPAVAVLLVGGVAGLAAYAVLGVAPEHRRRLLGSVRRKEAHAVE</sequence>
<feature type="transmembrane region" description="Helical" evidence="7">
    <location>
        <begin position="127"/>
        <end position="146"/>
    </location>
</feature>
<feature type="transmembrane region" description="Helical" evidence="7">
    <location>
        <begin position="56"/>
        <end position="80"/>
    </location>
</feature>
<evidence type="ECO:0000313" key="9">
    <source>
        <dbReference type="Proteomes" id="UP001595816"/>
    </source>
</evidence>
<evidence type="ECO:0000313" key="8">
    <source>
        <dbReference type="EMBL" id="MFC4130753.1"/>
    </source>
</evidence>
<dbReference type="PANTHER" id="PTHR30250:SF10">
    <property type="entry name" value="LIPOPOLYSACCHARIDE BIOSYNTHESIS PROTEIN WZXC"/>
    <property type="match status" value="1"/>
</dbReference>
<dbReference type="EMBL" id="JBHSAY010000005">
    <property type="protein sequence ID" value="MFC4130753.1"/>
    <property type="molecule type" value="Genomic_DNA"/>
</dbReference>
<evidence type="ECO:0000256" key="3">
    <source>
        <dbReference type="ARBA" id="ARBA00022475"/>
    </source>
</evidence>
<evidence type="ECO:0000256" key="4">
    <source>
        <dbReference type="ARBA" id="ARBA00022692"/>
    </source>
</evidence>
<feature type="transmembrane region" description="Helical" evidence="7">
    <location>
        <begin position="158"/>
        <end position="177"/>
    </location>
</feature>
<feature type="transmembrane region" description="Helical" evidence="7">
    <location>
        <begin position="456"/>
        <end position="475"/>
    </location>
</feature>
<keyword evidence="4 7" id="KW-0812">Transmembrane</keyword>
<evidence type="ECO:0000256" key="1">
    <source>
        <dbReference type="ARBA" id="ARBA00004651"/>
    </source>
</evidence>
<reference evidence="9" key="1">
    <citation type="journal article" date="2019" name="Int. J. Syst. Evol. Microbiol.">
        <title>The Global Catalogue of Microorganisms (GCM) 10K type strain sequencing project: providing services to taxonomists for standard genome sequencing and annotation.</title>
        <authorList>
            <consortium name="The Broad Institute Genomics Platform"/>
            <consortium name="The Broad Institute Genome Sequencing Center for Infectious Disease"/>
            <person name="Wu L."/>
            <person name="Ma J."/>
        </authorList>
    </citation>
    <scope>NUCLEOTIDE SEQUENCE [LARGE SCALE GENOMIC DNA]</scope>
    <source>
        <strain evidence="9">CGMCC 4.7289</strain>
    </source>
</reference>
<feature type="transmembrane region" description="Helical" evidence="7">
    <location>
        <begin position="372"/>
        <end position="390"/>
    </location>
</feature>
<name>A0ABV8LJG0_9ACTN</name>
<evidence type="ECO:0000256" key="5">
    <source>
        <dbReference type="ARBA" id="ARBA00022989"/>
    </source>
</evidence>
<feature type="transmembrane region" description="Helical" evidence="7">
    <location>
        <begin position="396"/>
        <end position="417"/>
    </location>
</feature>
<feature type="transmembrane region" description="Helical" evidence="7">
    <location>
        <begin position="256"/>
        <end position="279"/>
    </location>
</feature>
<dbReference type="InterPro" id="IPR050833">
    <property type="entry name" value="Poly_Biosynth_Transport"/>
</dbReference>
<comment type="similarity">
    <text evidence="2">Belongs to the polysaccharide synthase family.</text>
</comment>
<accession>A0ABV8LJG0</accession>
<keyword evidence="5 7" id="KW-1133">Transmembrane helix</keyword>
<dbReference type="RefSeq" id="WP_253757283.1">
    <property type="nucleotide sequence ID" value="NZ_JAMZDZ010000001.1"/>
</dbReference>
<proteinExistence type="inferred from homology"/>
<dbReference type="Proteomes" id="UP001595816">
    <property type="component" value="Unassembled WGS sequence"/>
</dbReference>
<feature type="transmembrane region" description="Helical" evidence="7">
    <location>
        <begin position="300"/>
        <end position="326"/>
    </location>
</feature>
<keyword evidence="9" id="KW-1185">Reference proteome</keyword>
<keyword evidence="3" id="KW-1003">Cell membrane</keyword>
<evidence type="ECO:0000256" key="6">
    <source>
        <dbReference type="ARBA" id="ARBA00023136"/>
    </source>
</evidence>
<dbReference type="PANTHER" id="PTHR30250">
    <property type="entry name" value="PST FAMILY PREDICTED COLANIC ACID TRANSPORTER"/>
    <property type="match status" value="1"/>
</dbReference>
<protein>
    <submittedName>
        <fullName evidence="8">Oligosaccharide flippase family protein</fullName>
    </submittedName>
</protein>
<evidence type="ECO:0000256" key="2">
    <source>
        <dbReference type="ARBA" id="ARBA00007430"/>
    </source>
</evidence>
<gene>
    <name evidence="8" type="ORF">ACFOZ4_09065</name>
</gene>